<dbReference type="InterPro" id="IPR038425">
    <property type="entry name" value="GAT_sf"/>
</dbReference>
<evidence type="ECO:0000259" key="2">
    <source>
        <dbReference type="PROSITE" id="PS50179"/>
    </source>
</evidence>
<dbReference type="GO" id="GO:0035091">
    <property type="term" value="F:phosphatidylinositol binding"/>
    <property type="evidence" value="ECO:0007669"/>
    <property type="project" value="InterPro"/>
</dbReference>
<dbReference type="OrthoDB" id="10255964at2759"/>
<dbReference type="CDD" id="cd16980">
    <property type="entry name" value="VHS_Lsb5"/>
    <property type="match status" value="1"/>
</dbReference>
<gene>
    <name evidence="3" type="ORF">K443DRAFT_671406</name>
</gene>
<feature type="compositionally biased region" description="Basic and acidic residues" evidence="1">
    <location>
        <begin position="703"/>
        <end position="733"/>
    </location>
</feature>
<feature type="region of interest" description="Disordered" evidence="1">
    <location>
        <begin position="595"/>
        <end position="788"/>
    </location>
</feature>
<dbReference type="HOGENOM" id="CLU_010003_0_0_1"/>
<feature type="compositionally biased region" description="Basic and acidic residues" evidence="1">
    <location>
        <begin position="595"/>
        <end position="615"/>
    </location>
</feature>
<feature type="region of interest" description="Disordered" evidence="1">
    <location>
        <begin position="432"/>
        <end position="459"/>
    </location>
</feature>
<dbReference type="Gene3D" id="1.20.58.160">
    <property type="match status" value="1"/>
</dbReference>
<dbReference type="EMBL" id="KN838538">
    <property type="protein sequence ID" value="KIK09509.1"/>
    <property type="molecule type" value="Genomic_DNA"/>
</dbReference>
<reference evidence="3 4" key="1">
    <citation type="submission" date="2014-04" db="EMBL/GenBank/DDBJ databases">
        <authorList>
            <consortium name="DOE Joint Genome Institute"/>
            <person name="Kuo A."/>
            <person name="Kohler A."/>
            <person name="Nagy L.G."/>
            <person name="Floudas D."/>
            <person name="Copeland A."/>
            <person name="Barry K.W."/>
            <person name="Cichocki N."/>
            <person name="Veneault-Fourrey C."/>
            <person name="LaButti K."/>
            <person name="Lindquist E.A."/>
            <person name="Lipzen A."/>
            <person name="Lundell T."/>
            <person name="Morin E."/>
            <person name="Murat C."/>
            <person name="Sun H."/>
            <person name="Tunlid A."/>
            <person name="Henrissat B."/>
            <person name="Grigoriev I.V."/>
            <person name="Hibbett D.S."/>
            <person name="Martin F."/>
            <person name="Nordberg H.P."/>
            <person name="Cantor M.N."/>
            <person name="Hua S.X."/>
        </authorList>
    </citation>
    <scope>NUCLEOTIDE SEQUENCE [LARGE SCALE GENOMIC DNA]</scope>
    <source>
        <strain evidence="3 4">LaAM-08-1</strain>
    </source>
</reference>
<feature type="compositionally biased region" description="Basic and acidic residues" evidence="1">
    <location>
        <begin position="180"/>
        <end position="256"/>
    </location>
</feature>
<dbReference type="GO" id="GO:0006897">
    <property type="term" value="P:endocytosis"/>
    <property type="evidence" value="ECO:0007669"/>
    <property type="project" value="InterPro"/>
</dbReference>
<dbReference type="GO" id="GO:0030479">
    <property type="term" value="C:actin cortical patch"/>
    <property type="evidence" value="ECO:0007669"/>
    <property type="project" value="TreeGrafter"/>
</dbReference>
<dbReference type="AlphaFoldDB" id="A0A0C9Y6B1"/>
<feature type="domain" description="VHS" evidence="2">
    <location>
        <begin position="266"/>
        <end position="364"/>
    </location>
</feature>
<dbReference type="STRING" id="1095629.A0A0C9Y6B1"/>
<dbReference type="GO" id="GO:0051666">
    <property type="term" value="P:actin cortical patch localization"/>
    <property type="evidence" value="ECO:0007669"/>
    <property type="project" value="TreeGrafter"/>
</dbReference>
<dbReference type="InterPro" id="IPR002014">
    <property type="entry name" value="VHS_dom"/>
</dbReference>
<organism evidence="3 4">
    <name type="scientific">Laccaria amethystina LaAM-08-1</name>
    <dbReference type="NCBI Taxonomy" id="1095629"/>
    <lineage>
        <taxon>Eukaryota</taxon>
        <taxon>Fungi</taxon>
        <taxon>Dikarya</taxon>
        <taxon>Basidiomycota</taxon>
        <taxon>Agaricomycotina</taxon>
        <taxon>Agaricomycetes</taxon>
        <taxon>Agaricomycetidae</taxon>
        <taxon>Agaricales</taxon>
        <taxon>Agaricineae</taxon>
        <taxon>Hydnangiaceae</taxon>
        <taxon>Laccaria</taxon>
    </lineage>
</organism>
<dbReference type="SMART" id="SM00288">
    <property type="entry name" value="VHS"/>
    <property type="match status" value="1"/>
</dbReference>
<sequence>MKKFFGHNKSKATKVSRDFTAPSSPEDNPASTPIHQKHAVYTNQVQNQQPLPPPPQSIYKTQGDEERWDGLTPYPEQGHLPNPLPLGMPVSRSSSFNSLPPGASPPPSSNPMPPPGRAPSPAMTNTSMISSRTGQHRDHAPQGRTLKKGPSPPSAPVTLSILRSLDPPRTDINHYNSRSNSEEHYVSVERYTQSDHGHRDFSRDHVEKKEKRSFWNRDKDREKEKEKEREREREKEKARERDGRGDRGLDNRRDEDPQAELTRMIGYLTATASEDWGLVLEVCDRASANEVNAKEAVRALRREFKYGEPPAQLSAARLWAIMLRNSTDVFISQSMSRKFLETLEDLLSSSRTSPVVRERLLEVVAAAAYASGTKRDGRGDRDGFRGLWRRVKPYDKPDEGIPFDTDDAMFHPPVSGRLSQYEVPLVSYREASPLPADAIPPTPPPNPPRKRRSPARNRIIPPEEDMRRLLEECKIGLGNAALLAEALVVCKPQDLKKKGSVIPEFYGKCQSSQELIFAQIEWASAGAERSRLAKDQERQARKRTFSTDSNKPPHNGDDLPIELTMEEKLLAALLQANAELVEALKQYEDLERVAMERKAESRSRKETRMNRRELEQENSVDDFVGGSTSRSPSPSPPSSDSPHRSALAQPRPHHISPADNDLEPAHMLAPPSAPHGPRSPGQLSTQSRTPSPILEPYTATNGYDHHPHEDVNSLYLQRDHSPTPRNYDDERGYPEGPSAKALGKRKVIEAAQESTTSDNGDDLDKDRTYPGDDPGDSDLEDSIETRWRSPPVKYVYDAAAERTQQRLQEGLAHEQVVNGVH</sequence>
<dbReference type="Proteomes" id="UP000054477">
    <property type="component" value="Unassembled WGS sequence"/>
</dbReference>
<feature type="region of interest" description="Disordered" evidence="1">
    <location>
        <begin position="1"/>
        <end position="257"/>
    </location>
</feature>
<reference evidence="4" key="2">
    <citation type="submission" date="2015-01" db="EMBL/GenBank/DDBJ databases">
        <title>Evolutionary Origins and Diversification of the Mycorrhizal Mutualists.</title>
        <authorList>
            <consortium name="DOE Joint Genome Institute"/>
            <consortium name="Mycorrhizal Genomics Consortium"/>
            <person name="Kohler A."/>
            <person name="Kuo A."/>
            <person name="Nagy L.G."/>
            <person name="Floudas D."/>
            <person name="Copeland A."/>
            <person name="Barry K.W."/>
            <person name="Cichocki N."/>
            <person name="Veneault-Fourrey C."/>
            <person name="LaButti K."/>
            <person name="Lindquist E.A."/>
            <person name="Lipzen A."/>
            <person name="Lundell T."/>
            <person name="Morin E."/>
            <person name="Murat C."/>
            <person name="Riley R."/>
            <person name="Ohm R."/>
            <person name="Sun H."/>
            <person name="Tunlid A."/>
            <person name="Henrissat B."/>
            <person name="Grigoriev I.V."/>
            <person name="Hibbett D.S."/>
            <person name="Martin F."/>
        </authorList>
    </citation>
    <scope>NUCLEOTIDE SEQUENCE [LARGE SCALE GENOMIC DNA]</scope>
    <source>
        <strain evidence="4">LaAM-08-1</strain>
    </source>
</reference>
<name>A0A0C9Y6B1_9AGAR</name>
<dbReference type="PANTHER" id="PTHR47789:SF2">
    <property type="entry name" value="VHS DOMAIN-CONTAINING PROTEIN"/>
    <property type="match status" value="1"/>
</dbReference>
<dbReference type="SUPFAM" id="SSF48464">
    <property type="entry name" value="ENTH/VHS domain"/>
    <property type="match status" value="1"/>
</dbReference>
<keyword evidence="4" id="KW-1185">Reference proteome</keyword>
<feature type="region of interest" description="Disordered" evidence="1">
    <location>
        <begin position="528"/>
        <end position="559"/>
    </location>
</feature>
<dbReference type="PANTHER" id="PTHR47789">
    <property type="entry name" value="LAS SEVENTEEN-BINDING PROTEIN 5"/>
    <property type="match status" value="1"/>
</dbReference>
<proteinExistence type="predicted"/>
<dbReference type="GO" id="GO:0043130">
    <property type="term" value="F:ubiquitin binding"/>
    <property type="evidence" value="ECO:0007669"/>
    <property type="project" value="InterPro"/>
</dbReference>
<feature type="compositionally biased region" description="Polar residues" evidence="1">
    <location>
        <begin position="681"/>
        <end position="690"/>
    </location>
</feature>
<feature type="compositionally biased region" description="Acidic residues" evidence="1">
    <location>
        <begin position="773"/>
        <end position="782"/>
    </location>
</feature>
<dbReference type="Pfam" id="PF00790">
    <property type="entry name" value="VHS"/>
    <property type="match status" value="1"/>
</dbReference>
<dbReference type="GO" id="GO:0007015">
    <property type="term" value="P:actin filament organization"/>
    <property type="evidence" value="ECO:0007669"/>
    <property type="project" value="InterPro"/>
</dbReference>
<protein>
    <recommendedName>
        <fullName evidence="2">VHS domain-containing protein</fullName>
    </recommendedName>
</protein>
<dbReference type="InterPro" id="IPR008942">
    <property type="entry name" value="ENTH_VHS"/>
</dbReference>
<feature type="compositionally biased region" description="Pro residues" evidence="1">
    <location>
        <begin position="438"/>
        <end position="447"/>
    </location>
</feature>
<feature type="compositionally biased region" description="Polar residues" evidence="1">
    <location>
        <begin position="124"/>
        <end position="133"/>
    </location>
</feature>
<dbReference type="Gene3D" id="1.25.40.90">
    <property type="match status" value="1"/>
</dbReference>
<dbReference type="PROSITE" id="PS50179">
    <property type="entry name" value="VHS"/>
    <property type="match status" value="1"/>
</dbReference>
<dbReference type="GO" id="GO:0007034">
    <property type="term" value="P:vacuolar transport"/>
    <property type="evidence" value="ECO:0007669"/>
    <property type="project" value="UniProtKB-ARBA"/>
</dbReference>
<feature type="compositionally biased region" description="Basic residues" evidence="1">
    <location>
        <begin position="1"/>
        <end position="14"/>
    </location>
</feature>
<accession>A0A0C9Y6B1</accession>
<evidence type="ECO:0000256" key="1">
    <source>
        <dbReference type="SAM" id="MobiDB-lite"/>
    </source>
</evidence>
<dbReference type="SUPFAM" id="SSF89009">
    <property type="entry name" value="GAT-like domain"/>
    <property type="match status" value="1"/>
</dbReference>
<evidence type="ECO:0000313" key="3">
    <source>
        <dbReference type="EMBL" id="KIK09509.1"/>
    </source>
</evidence>
<evidence type="ECO:0000313" key="4">
    <source>
        <dbReference type="Proteomes" id="UP000054477"/>
    </source>
</evidence>
<dbReference type="InterPro" id="IPR045007">
    <property type="entry name" value="LSB5"/>
</dbReference>
<feature type="compositionally biased region" description="Basic and acidic residues" evidence="1">
    <location>
        <begin position="528"/>
        <end position="539"/>
    </location>
</feature>
<feature type="compositionally biased region" description="Pro residues" evidence="1">
    <location>
        <begin position="102"/>
        <end position="118"/>
    </location>
</feature>
<feature type="compositionally biased region" description="Polar residues" evidence="1">
    <location>
        <begin position="21"/>
        <end position="34"/>
    </location>
</feature>